<protein>
    <submittedName>
        <fullName evidence="1">Uncharacterized protein</fullName>
    </submittedName>
</protein>
<dbReference type="EMBL" id="JAGTTL010000003">
    <property type="protein sequence ID" value="KAK6325244.1"/>
    <property type="molecule type" value="Genomic_DNA"/>
</dbReference>
<comment type="caution">
    <text evidence="1">The sequence shown here is derived from an EMBL/GenBank/DDBJ whole genome shotgun (WGS) entry which is preliminary data.</text>
</comment>
<name>A0AAN8M906_9TELE</name>
<dbReference type="Proteomes" id="UP001356427">
    <property type="component" value="Unassembled WGS sequence"/>
</dbReference>
<reference evidence="1 2" key="1">
    <citation type="submission" date="2021-04" db="EMBL/GenBank/DDBJ databases">
        <authorList>
            <person name="De Guttry C."/>
            <person name="Zahm M."/>
            <person name="Klopp C."/>
            <person name="Cabau C."/>
            <person name="Louis A."/>
            <person name="Berthelot C."/>
            <person name="Parey E."/>
            <person name="Roest Crollius H."/>
            <person name="Montfort J."/>
            <person name="Robinson-Rechavi M."/>
            <person name="Bucao C."/>
            <person name="Bouchez O."/>
            <person name="Gislard M."/>
            <person name="Lluch J."/>
            <person name="Milhes M."/>
            <person name="Lampietro C."/>
            <person name="Lopez Roques C."/>
            <person name="Donnadieu C."/>
            <person name="Braasch I."/>
            <person name="Desvignes T."/>
            <person name="Postlethwait J."/>
            <person name="Bobe J."/>
            <person name="Wedekind C."/>
            <person name="Guiguen Y."/>
        </authorList>
    </citation>
    <scope>NUCLEOTIDE SEQUENCE [LARGE SCALE GENOMIC DNA]</scope>
    <source>
        <strain evidence="1">Cs_M1</strain>
        <tissue evidence="1">Blood</tissue>
    </source>
</reference>
<evidence type="ECO:0000313" key="2">
    <source>
        <dbReference type="Proteomes" id="UP001356427"/>
    </source>
</evidence>
<accession>A0AAN8M906</accession>
<keyword evidence="2" id="KW-1185">Reference proteome</keyword>
<organism evidence="1 2">
    <name type="scientific">Coregonus suidteri</name>
    <dbReference type="NCBI Taxonomy" id="861788"/>
    <lineage>
        <taxon>Eukaryota</taxon>
        <taxon>Metazoa</taxon>
        <taxon>Chordata</taxon>
        <taxon>Craniata</taxon>
        <taxon>Vertebrata</taxon>
        <taxon>Euteleostomi</taxon>
        <taxon>Actinopterygii</taxon>
        <taxon>Neopterygii</taxon>
        <taxon>Teleostei</taxon>
        <taxon>Protacanthopterygii</taxon>
        <taxon>Salmoniformes</taxon>
        <taxon>Salmonidae</taxon>
        <taxon>Coregoninae</taxon>
        <taxon>Coregonus</taxon>
    </lineage>
</organism>
<dbReference type="AlphaFoldDB" id="A0AAN8M906"/>
<sequence>MSKLELLRVIFNQRCTGAADETFRAVAKMISEYQDNVYLSKEDNDRVQGLLDIILKPEIKLYRADFEQFIVSEVEFPPEQQYCEQEWSPSLGQDGWNSIQIKEEQDASWPQPKWRRTRTEKGKSFISSKGIGSCGGCTAKHGHPGSGAWCEGWWGELTEEQTRAAEF</sequence>
<gene>
    <name evidence="1" type="ORF">J4Q44_G00045860</name>
</gene>
<proteinExistence type="predicted"/>
<evidence type="ECO:0000313" key="1">
    <source>
        <dbReference type="EMBL" id="KAK6325244.1"/>
    </source>
</evidence>